<dbReference type="PANTHER" id="PTHR13847:SF289">
    <property type="entry name" value="GLYCINE OXIDASE"/>
    <property type="match status" value="1"/>
</dbReference>
<accession>A0A558HQ91</accession>
<dbReference type="GO" id="GO:0016491">
    <property type="term" value="F:oxidoreductase activity"/>
    <property type="evidence" value="ECO:0007669"/>
    <property type="project" value="UniProtKB-KW"/>
</dbReference>
<dbReference type="GO" id="GO:0005737">
    <property type="term" value="C:cytoplasm"/>
    <property type="evidence" value="ECO:0007669"/>
    <property type="project" value="TreeGrafter"/>
</dbReference>
<dbReference type="InterPro" id="IPR006076">
    <property type="entry name" value="FAD-dep_OxRdtase"/>
</dbReference>
<dbReference type="AlphaFoldDB" id="A0A558HQ91"/>
<evidence type="ECO:0000256" key="1">
    <source>
        <dbReference type="ARBA" id="ARBA00023002"/>
    </source>
</evidence>
<feature type="domain" description="FAD dependent oxidoreductase" evidence="3">
    <location>
        <begin position="32"/>
        <end position="423"/>
    </location>
</feature>
<dbReference type="PANTHER" id="PTHR13847">
    <property type="entry name" value="SARCOSINE DEHYDROGENASE-RELATED"/>
    <property type="match status" value="1"/>
</dbReference>
<dbReference type="Gene3D" id="3.50.50.60">
    <property type="entry name" value="FAD/NAD(P)-binding domain"/>
    <property type="match status" value="2"/>
</dbReference>
<evidence type="ECO:0000256" key="2">
    <source>
        <dbReference type="SAM" id="MobiDB-lite"/>
    </source>
</evidence>
<comment type="caution">
    <text evidence="4">The sequence shown here is derived from an EMBL/GenBank/DDBJ whole genome shotgun (WGS) entry which is preliminary data.</text>
</comment>
<dbReference type="OrthoDB" id="9805337at2"/>
<dbReference type="STRING" id="553385.GCA_000591415_02735"/>
<dbReference type="Pfam" id="PF01266">
    <property type="entry name" value="DAO"/>
    <property type="match status" value="1"/>
</dbReference>
<reference evidence="4 5" key="1">
    <citation type="submission" date="2019-07" db="EMBL/GenBank/DDBJ databases">
        <title>Diversity of Bacteria from Kongsfjorden, Arctic.</title>
        <authorList>
            <person name="Yu Y."/>
        </authorList>
    </citation>
    <scope>NUCLEOTIDE SEQUENCE [LARGE SCALE GENOMIC DNA]</scope>
    <source>
        <strain evidence="4 5">SM1923</strain>
    </source>
</reference>
<keyword evidence="5" id="KW-1185">Reference proteome</keyword>
<dbReference type="Proteomes" id="UP000319941">
    <property type="component" value="Unassembled WGS sequence"/>
</dbReference>
<dbReference type="InterPro" id="IPR036188">
    <property type="entry name" value="FAD/NAD-bd_sf"/>
</dbReference>
<dbReference type="SUPFAM" id="SSF51905">
    <property type="entry name" value="FAD/NAD(P)-binding domain"/>
    <property type="match status" value="1"/>
</dbReference>
<evidence type="ECO:0000259" key="3">
    <source>
        <dbReference type="Pfam" id="PF01266"/>
    </source>
</evidence>
<gene>
    <name evidence="4" type="ORF">FQP86_06845</name>
</gene>
<dbReference type="RefSeq" id="WP_024952643.1">
    <property type="nucleotide sequence ID" value="NZ_CAWOWR010000097.1"/>
</dbReference>
<evidence type="ECO:0000313" key="4">
    <source>
        <dbReference type="EMBL" id="TVU71241.1"/>
    </source>
</evidence>
<proteinExistence type="predicted"/>
<dbReference type="EMBL" id="VNFH01000004">
    <property type="protein sequence ID" value="TVU71241.1"/>
    <property type="molecule type" value="Genomic_DNA"/>
</dbReference>
<keyword evidence="1" id="KW-0560">Oxidoreductase</keyword>
<evidence type="ECO:0000313" key="5">
    <source>
        <dbReference type="Proteomes" id="UP000319941"/>
    </source>
</evidence>
<organism evidence="4 5">
    <name type="scientific">Cobetia crustatorum</name>
    <dbReference type="NCBI Taxonomy" id="553385"/>
    <lineage>
        <taxon>Bacteria</taxon>
        <taxon>Pseudomonadati</taxon>
        <taxon>Pseudomonadota</taxon>
        <taxon>Gammaproteobacteria</taxon>
        <taxon>Oceanospirillales</taxon>
        <taxon>Halomonadaceae</taxon>
        <taxon>Cobetia</taxon>
    </lineage>
</organism>
<dbReference type="Gene3D" id="3.30.9.10">
    <property type="entry name" value="D-Amino Acid Oxidase, subunit A, domain 2"/>
    <property type="match status" value="1"/>
</dbReference>
<sequence>MPRESPHPTAQPAPTSEAGQTRETERARQGSVAVIGAGIIGLATCRALRARGYHVHLFDPQPAGESTSLGNAGLIANYATSPMANRDTLQQLPGQLMSKMPSVGIALRHAPALANFGWRFLNAATPRNFQRHKADLMVLLSQSVERQHALIEQVQDSSAPPLSRDTGCLQIHRDAPLASKALERMAQTKRLDGINCQALGPSEARDLEPSLNATGLHGGLYYPDTHHLSSPLALSQQLYQQLQSPDFECTQKRVEHLAPLASGGWRLSMGSETHDTSHVVLCAGIATNQLLAGLGKRLPVVSERGYHVELGTPLPLSRPVGWLAHHFYATPMSGGIRLAGTTEFCSPSRRATAQRWGYLKAWGETLFGHPLEISKRWMGVRHSTPDGLPVIGEMPGCPGLLLAYGHGHLGLTMAAETGELVAGLVANEDLPDYVQCLSPSRFHR</sequence>
<feature type="region of interest" description="Disordered" evidence="2">
    <location>
        <begin position="1"/>
        <end position="29"/>
    </location>
</feature>
<name>A0A558HQ91_9GAMM</name>
<dbReference type="SUPFAM" id="SSF54373">
    <property type="entry name" value="FAD-linked reductases, C-terminal domain"/>
    <property type="match status" value="1"/>
</dbReference>
<protein>
    <submittedName>
        <fullName evidence="4">FAD-binding oxidoreductase</fullName>
    </submittedName>
</protein>